<gene>
    <name evidence="3" type="ORF">A3H61_02375</name>
</gene>
<evidence type="ECO:0000259" key="2">
    <source>
        <dbReference type="Pfam" id="PF01370"/>
    </source>
</evidence>
<feature type="domain" description="NAD-dependent epimerase/dehydratase" evidence="2">
    <location>
        <begin position="10"/>
        <end position="235"/>
    </location>
</feature>
<dbReference type="EMBL" id="MHJU01000023">
    <property type="protein sequence ID" value="OGY72775.1"/>
    <property type="molecule type" value="Genomic_DNA"/>
</dbReference>
<dbReference type="Gene3D" id="3.40.50.720">
    <property type="entry name" value="NAD(P)-binding Rossmann-like Domain"/>
    <property type="match status" value="1"/>
</dbReference>
<comment type="similarity">
    <text evidence="1">Belongs to the NAD(P)-dependent epimerase/dehydratase family.</text>
</comment>
<protein>
    <recommendedName>
        <fullName evidence="2">NAD-dependent epimerase/dehydratase domain-containing protein</fullName>
    </recommendedName>
</protein>
<dbReference type="SUPFAM" id="SSF51735">
    <property type="entry name" value="NAD(P)-binding Rossmann-fold domains"/>
    <property type="match status" value="1"/>
</dbReference>
<dbReference type="Proteomes" id="UP000178315">
    <property type="component" value="Unassembled WGS sequence"/>
</dbReference>
<dbReference type="Pfam" id="PF01370">
    <property type="entry name" value="Epimerase"/>
    <property type="match status" value="1"/>
</dbReference>
<proteinExistence type="inferred from homology"/>
<sequence>MTKKNSEIKILVTGAAGFIGSHVAKALANKDYTVYGLTLSRAKCGSRVHCISGDIQKIETLSRIMKRYRINTVFHFAALLPHYDNPLNDPFHVFSVNSLGTLNILNAAYRHDVKQFIYASTMSVYEIPPSSIPVDEEHTIKPATMYGASKLSGELYCHAYGSAMDITVLRYGGVYGMGQHEHNAVLRFIKQAKQNEPITIYGSGKQSSDFTFIDDIVDGTLLAFRKNKPGIYNLGSGEETSIKKLAEKIIAATKSKSKIIFTGKDTDRPFRFFLNSDKARRDFGYRPRSLEEGIAEYNTSFFTTP</sequence>
<name>A0A1G2A7W8_9BACT</name>
<organism evidence="3 4">
    <name type="scientific">Candidatus Jacksonbacteria bacterium RIFCSPLOWO2_02_FULL_44_20</name>
    <dbReference type="NCBI Taxonomy" id="1798460"/>
    <lineage>
        <taxon>Bacteria</taxon>
        <taxon>Candidatus Jacksoniibacteriota</taxon>
    </lineage>
</organism>
<dbReference type="PANTHER" id="PTHR43000">
    <property type="entry name" value="DTDP-D-GLUCOSE 4,6-DEHYDRATASE-RELATED"/>
    <property type="match status" value="1"/>
</dbReference>
<reference evidence="3 4" key="1">
    <citation type="journal article" date="2016" name="Nat. Commun.">
        <title>Thousands of microbial genomes shed light on interconnected biogeochemical processes in an aquifer system.</title>
        <authorList>
            <person name="Anantharaman K."/>
            <person name="Brown C.T."/>
            <person name="Hug L.A."/>
            <person name="Sharon I."/>
            <person name="Castelle C.J."/>
            <person name="Probst A.J."/>
            <person name="Thomas B.C."/>
            <person name="Singh A."/>
            <person name="Wilkins M.J."/>
            <person name="Karaoz U."/>
            <person name="Brodie E.L."/>
            <person name="Williams K.H."/>
            <person name="Hubbard S.S."/>
            <person name="Banfield J.F."/>
        </authorList>
    </citation>
    <scope>NUCLEOTIDE SEQUENCE [LARGE SCALE GENOMIC DNA]</scope>
</reference>
<dbReference type="AlphaFoldDB" id="A0A1G2A7W8"/>
<dbReference type="InterPro" id="IPR001509">
    <property type="entry name" value="Epimerase_deHydtase"/>
</dbReference>
<comment type="caution">
    <text evidence="3">The sequence shown here is derived from an EMBL/GenBank/DDBJ whole genome shotgun (WGS) entry which is preliminary data.</text>
</comment>
<evidence type="ECO:0000256" key="1">
    <source>
        <dbReference type="ARBA" id="ARBA00007637"/>
    </source>
</evidence>
<evidence type="ECO:0000313" key="4">
    <source>
        <dbReference type="Proteomes" id="UP000178315"/>
    </source>
</evidence>
<dbReference type="InterPro" id="IPR036291">
    <property type="entry name" value="NAD(P)-bd_dom_sf"/>
</dbReference>
<accession>A0A1G2A7W8</accession>
<evidence type="ECO:0000313" key="3">
    <source>
        <dbReference type="EMBL" id="OGY72775.1"/>
    </source>
</evidence>